<dbReference type="InterPro" id="IPR001584">
    <property type="entry name" value="Integrase_cat-core"/>
</dbReference>
<evidence type="ECO:0000256" key="6">
    <source>
        <dbReference type="ARBA" id="ARBA00022722"/>
    </source>
</evidence>
<dbReference type="GO" id="GO:0032196">
    <property type="term" value="P:transposition"/>
    <property type="evidence" value="ECO:0007669"/>
    <property type="project" value="UniProtKB-KW"/>
</dbReference>
<evidence type="ECO:0000256" key="15">
    <source>
        <dbReference type="ARBA" id="ARBA00022908"/>
    </source>
</evidence>
<keyword evidence="8" id="KW-0547">Nucleotide-binding</keyword>
<comment type="caution">
    <text evidence="25">The sequence shown here is derived from an EMBL/GenBank/DDBJ whole genome shotgun (WGS) entry which is preliminary data.</text>
</comment>
<dbReference type="GO" id="GO:0006508">
    <property type="term" value="P:proteolysis"/>
    <property type="evidence" value="ECO:0007669"/>
    <property type="project" value="UniProtKB-KW"/>
</dbReference>
<feature type="compositionally biased region" description="Pro residues" evidence="23">
    <location>
        <begin position="72"/>
        <end position="88"/>
    </location>
</feature>
<dbReference type="SUPFAM" id="SSF56672">
    <property type="entry name" value="DNA/RNA polymerases"/>
    <property type="match status" value="1"/>
</dbReference>
<evidence type="ECO:0000256" key="22">
    <source>
        <dbReference type="ARBA" id="ARBA00049244"/>
    </source>
</evidence>
<dbReference type="EMBL" id="PGCI01000067">
    <property type="protein sequence ID" value="PLW43530.1"/>
    <property type="molecule type" value="Genomic_DNA"/>
</dbReference>
<reference evidence="25 26" key="1">
    <citation type="submission" date="2017-11" db="EMBL/GenBank/DDBJ databases">
        <title>De novo assembly and phasing of dikaryotic genomes from two isolates of Puccinia coronata f. sp. avenae, the causal agent of oat crown rust.</title>
        <authorList>
            <person name="Miller M.E."/>
            <person name="Zhang Y."/>
            <person name="Omidvar V."/>
            <person name="Sperschneider J."/>
            <person name="Schwessinger B."/>
            <person name="Raley C."/>
            <person name="Palmer J.M."/>
            <person name="Garnica D."/>
            <person name="Upadhyaya N."/>
            <person name="Rathjen J."/>
            <person name="Taylor J.M."/>
            <person name="Park R.F."/>
            <person name="Dodds P.N."/>
            <person name="Hirsch C.D."/>
            <person name="Kianian S.F."/>
            <person name="Figueroa M."/>
        </authorList>
    </citation>
    <scope>NUCLEOTIDE SEQUENCE [LARGE SCALE GENOMIC DNA]</scope>
    <source>
        <strain evidence="25">12SD80</strain>
    </source>
</reference>
<dbReference type="GO" id="GO:0003723">
    <property type="term" value="F:RNA binding"/>
    <property type="evidence" value="ECO:0007669"/>
    <property type="project" value="UniProtKB-KW"/>
</dbReference>
<keyword evidence="18" id="KW-0917">Virion maturation</keyword>
<dbReference type="GO" id="GO:0004519">
    <property type="term" value="F:endonuclease activity"/>
    <property type="evidence" value="ECO:0007669"/>
    <property type="project" value="UniProtKB-KW"/>
</dbReference>
<keyword evidence="17" id="KW-0239">DNA-directed DNA polymerase</keyword>
<feature type="domain" description="Integrase catalytic" evidence="24">
    <location>
        <begin position="606"/>
        <end position="772"/>
    </location>
</feature>
<dbReference type="Gene3D" id="3.30.420.10">
    <property type="entry name" value="Ribonuclease H-like superfamily/Ribonuclease H"/>
    <property type="match status" value="1"/>
</dbReference>
<evidence type="ECO:0000313" key="25">
    <source>
        <dbReference type="EMBL" id="PLW43530.1"/>
    </source>
</evidence>
<keyword evidence="15" id="KW-0229">DNA integration</keyword>
<protein>
    <recommendedName>
        <fullName evidence="24">Integrase catalytic domain-containing protein</fullName>
    </recommendedName>
</protein>
<feature type="region of interest" description="Disordered" evidence="23">
    <location>
        <begin position="885"/>
        <end position="928"/>
    </location>
</feature>
<feature type="compositionally biased region" description="Polar residues" evidence="23">
    <location>
        <begin position="109"/>
        <end position="118"/>
    </location>
</feature>
<dbReference type="GO" id="GO:0015074">
    <property type="term" value="P:DNA integration"/>
    <property type="evidence" value="ECO:0007669"/>
    <property type="project" value="UniProtKB-KW"/>
</dbReference>
<dbReference type="InterPro" id="IPR036397">
    <property type="entry name" value="RNaseH_sf"/>
</dbReference>
<evidence type="ECO:0000256" key="5">
    <source>
        <dbReference type="ARBA" id="ARBA00022695"/>
    </source>
</evidence>
<dbReference type="InterPro" id="IPR043502">
    <property type="entry name" value="DNA/RNA_pol_sf"/>
</dbReference>
<evidence type="ECO:0000256" key="1">
    <source>
        <dbReference type="ARBA" id="ARBA00002180"/>
    </source>
</evidence>
<evidence type="ECO:0000259" key="24">
    <source>
        <dbReference type="PROSITE" id="PS50994"/>
    </source>
</evidence>
<evidence type="ECO:0000256" key="10">
    <source>
        <dbReference type="ARBA" id="ARBA00022759"/>
    </source>
</evidence>
<accession>A0A2N5V0J3</accession>
<dbReference type="GO" id="GO:0004190">
    <property type="term" value="F:aspartic-type endopeptidase activity"/>
    <property type="evidence" value="ECO:0007669"/>
    <property type="project" value="UniProtKB-KW"/>
</dbReference>
<keyword evidence="4" id="KW-0645">Protease</keyword>
<evidence type="ECO:0000256" key="2">
    <source>
        <dbReference type="ARBA" id="ARBA00022578"/>
    </source>
</evidence>
<dbReference type="Proteomes" id="UP000235392">
    <property type="component" value="Unassembled WGS sequence"/>
</dbReference>
<dbReference type="Pfam" id="PF25597">
    <property type="entry name" value="SH3_retrovirus"/>
    <property type="match status" value="1"/>
</dbReference>
<dbReference type="GO" id="GO:0003887">
    <property type="term" value="F:DNA-directed DNA polymerase activity"/>
    <property type="evidence" value="ECO:0007669"/>
    <property type="project" value="UniProtKB-KW"/>
</dbReference>
<sequence length="1478" mass="164922">MQSTHSLLCHSSRTSIRYYSSLASLSSSNSEPSPPRCSLRHLVISQLRRLETLEAVTVADPSKIPGSFLPSTPEPTPDPETPRPPSDGPPYEQEDLYLQPQSPSSSSSDNPGSTTVIYQQHIPAPSNSPSTMETDTNSSNQSNNPNSLRLCTDKLNETNFSAWRYDMRNALGYYNLDGLIKEHTPALKSRSDYEDKLKQVTTYIRLHLGREDSTRFVDDLDVYDPKALWDSILEYHAAKTVENSANIMEKLHDIVFVKGDMQKSINSFRQTFHLMIEVSASKFDKKTLEAVWVFFILKRLPPSFNMFRTLQFSTFKSDSNTITMTKFLMELETKLRRQQESQAQLTAVASALAVQRAPPNPIQSNPPERKRHPFCTNGTHNPECTGHTSSECHQLNPAKAAAFAQGLLDKANAALAKKALLSVNAGVADAIVLNSGASAHYLKSRDYFTTFLPIKSSVFGANGAVIPILGTGSAVIQASTGPIVISEAFYAPGLTNSLIPLTFYTRRGYSVAPIHNGLGFKCRSPDHLLCVGSTTEHVLLIELTGPRALTVRNDSQTSLDLHRALGHPSLAYLKKAFPDSNISEVSCSVCDVSKMHRQPFSGHFPSATKPLEIIHMDLCGPMTPASRGGNLYFLKIIDGYSKYRFIYPLRLKSDTFRAFSNFLSKAEKASGHQLISVVSDNGGEFVNKHFQSLFSSRGIQHITSAPYTPQQNPFAERGNRTTIEKTRAMLATAGMPLFWWGEAITTAVYLENRSPDSSINFKSPYELWKGSPPDLTHLVPFGCRAVAYVEKADRNSKFSASGVEAIFLGYDGNHHSYKLWVPSTRKIKVSHHVKFFPSVFPLLSLTSPNSFDPTALFDFTKHNDPLPFHPESSSNRVVELGKEAVTPCPQTPEGPSSPLQPESEKSPSVPSITPIPENSVVPDPPAPSGRGFAYVPHFDKAPLDINSNIDASNIIEGPRRRQALVIHRHQANLIVGEPTSLKDPRTFGDVLGRLDEAHWLMAVEVELNNIRHHEVWVVAPLTPGAKPLDTTWVFKRKFDANGELLKYKARLCVRGFRQVEGINYNATFAPTGRLTTLRLILGLAALHNYDIQQMDVKCAFLNGIPDEDLFIKVPDGVGVELPAGHGLKLLKSLYGLKQSPRCWYRSLKKFFLSINFLPAEMDPCLFIHQDPTRVCCVYIHVDDLVIVGPDVLFLKTAIKSRFEMDDLGDCQWVLGMRVTRDRTNRTLTLSQDRYCWEILDKYGMLDCRSITSPLPTNATTCPIDPAPISEGFNYRRGVGLLNYLVQCTRPDLAFTCSYLSQFLNKPSKTHQNHFLHVLRYLQHTKNFGITLGAVSTSPSTLVAYSDASYATATEAYSFAGSAILHNGLIGWRQDIVWTQQLLDSLRPYIDLPPTSVTLHCDNQGALALLKDTLYQHRTRHINVQYHWLRHHIERSKTFYLAYVPTDRNVADFLTKPLTPIKNRQALDHICLKACNFKT</sequence>
<keyword evidence="9" id="KW-0064">Aspartyl protease</keyword>
<keyword evidence="10" id="KW-0255">Endonuclease</keyword>
<comment type="catalytic activity">
    <reaction evidence="21">
        <text>DNA(n) + a 2'-deoxyribonucleoside 5'-triphosphate = DNA(n+1) + diphosphate</text>
        <dbReference type="Rhea" id="RHEA:22508"/>
        <dbReference type="Rhea" id="RHEA-COMP:17339"/>
        <dbReference type="Rhea" id="RHEA-COMP:17340"/>
        <dbReference type="ChEBI" id="CHEBI:33019"/>
        <dbReference type="ChEBI" id="CHEBI:61560"/>
        <dbReference type="ChEBI" id="CHEBI:173112"/>
        <dbReference type="EC" id="2.7.7.49"/>
    </reaction>
</comment>
<evidence type="ECO:0000256" key="8">
    <source>
        <dbReference type="ARBA" id="ARBA00022741"/>
    </source>
</evidence>
<evidence type="ECO:0000256" key="7">
    <source>
        <dbReference type="ARBA" id="ARBA00022723"/>
    </source>
</evidence>
<keyword evidence="14" id="KW-0694">RNA-binding</keyword>
<evidence type="ECO:0000256" key="14">
    <source>
        <dbReference type="ARBA" id="ARBA00022884"/>
    </source>
</evidence>
<keyword evidence="11" id="KW-0378">Hydrolase</keyword>
<dbReference type="InterPro" id="IPR057670">
    <property type="entry name" value="SH3_retrovirus"/>
</dbReference>
<evidence type="ECO:0000256" key="13">
    <source>
        <dbReference type="ARBA" id="ARBA00022842"/>
    </source>
</evidence>
<evidence type="ECO:0000256" key="16">
    <source>
        <dbReference type="ARBA" id="ARBA00022918"/>
    </source>
</evidence>
<keyword evidence="12" id="KW-0067">ATP-binding</keyword>
<dbReference type="InterPro" id="IPR013103">
    <property type="entry name" value="RVT_2"/>
</dbReference>
<feature type="compositionally biased region" description="Polar residues" evidence="23">
    <location>
        <begin position="893"/>
        <end position="911"/>
    </location>
</feature>
<keyword evidence="20" id="KW-0511">Multifunctional enzyme</keyword>
<name>A0A2N5V0J3_9BASI</name>
<evidence type="ECO:0000256" key="11">
    <source>
        <dbReference type="ARBA" id="ARBA00022801"/>
    </source>
</evidence>
<dbReference type="InterPro" id="IPR039537">
    <property type="entry name" value="Retrotran_Ty1/copia-like"/>
</dbReference>
<keyword evidence="7" id="KW-0479">Metal-binding</keyword>
<proteinExistence type="predicted"/>
<keyword evidence="6" id="KW-0540">Nuclease</keyword>
<keyword evidence="19" id="KW-0233">DNA recombination</keyword>
<evidence type="ECO:0000313" key="26">
    <source>
        <dbReference type="Proteomes" id="UP000235392"/>
    </source>
</evidence>
<feature type="region of interest" description="Disordered" evidence="23">
    <location>
        <begin position="61"/>
        <end position="149"/>
    </location>
</feature>
<dbReference type="InterPro" id="IPR054722">
    <property type="entry name" value="PolX-like_BBD"/>
</dbReference>
<evidence type="ECO:0000256" key="12">
    <source>
        <dbReference type="ARBA" id="ARBA00022840"/>
    </source>
</evidence>
<evidence type="ECO:0000256" key="3">
    <source>
        <dbReference type="ARBA" id="ARBA00022612"/>
    </source>
</evidence>
<dbReference type="SUPFAM" id="SSF53098">
    <property type="entry name" value="Ribonuclease H-like"/>
    <property type="match status" value="1"/>
</dbReference>
<evidence type="ECO:0000256" key="18">
    <source>
        <dbReference type="ARBA" id="ARBA00023113"/>
    </source>
</evidence>
<gene>
    <name evidence="25" type="ORF">PCASD_06733</name>
</gene>
<evidence type="ECO:0000256" key="21">
    <source>
        <dbReference type="ARBA" id="ARBA00048173"/>
    </source>
</evidence>
<dbReference type="Pfam" id="PF00665">
    <property type="entry name" value="rve"/>
    <property type="match status" value="1"/>
</dbReference>
<dbReference type="PROSITE" id="PS50994">
    <property type="entry name" value="INTEGRASE"/>
    <property type="match status" value="1"/>
</dbReference>
<dbReference type="CDD" id="cd09272">
    <property type="entry name" value="RNase_HI_RT_Ty1"/>
    <property type="match status" value="1"/>
</dbReference>
<comment type="catalytic activity">
    <reaction evidence="22">
        <text>DNA(n) + a 2'-deoxyribonucleoside 5'-triphosphate = DNA(n+1) + diphosphate</text>
        <dbReference type="Rhea" id="RHEA:22508"/>
        <dbReference type="Rhea" id="RHEA-COMP:17339"/>
        <dbReference type="Rhea" id="RHEA-COMP:17340"/>
        <dbReference type="ChEBI" id="CHEBI:33019"/>
        <dbReference type="ChEBI" id="CHEBI:61560"/>
        <dbReference type="ChEBI" id="CHEBI:173112"/>
        <dbReference type="EC" id="2.7.7.7"/>
    </reaction>
</comment>
<feature type="compositionally biased region" description="Low complexity" evidence="23">
    <location>
        <begin position="99"/>
        <end position="108"/>
    </location>
</feature>
<keyword evidence="17" id="KW-0808">Transferase</keyword>
<keyword evidence="2" id="KW-0815">Transposition</keyword>
<dbReference type="Pfam" id="PF07727">
    <property type="entry name" value="RVT_2"/>
    <property type="match status" value="1"/>
</dbReference>
<keyword evidence="5" id="KW-0548">Nucleotidyltransferase</keyword>
<feature type="compositionally biased region" description="Low complexity" evidence="23">
    <location>
        <begin position="137"/>
        <end position="147"/>
    </location>
</feature>
<dbReference type="PANTHER" id="PTHR42648">
    <property type="entry name" value="TRANSPOSASE, PUTATIVE-RELATED"/>
    <property type="match status" value="1"/>
</dbReference>
<comment type="function">
    <text evidence="1">The aspartyl protease (PR) mediates the proteolytic cleavages of the Gag and Gag-Pol polyproteins after assembly of the VLP.</text>
</comment>
<evidence type="ECO:0000256" key="9">
    <source>
        <dbReference type="ARBA" id="ARBA00022750"/>
    </source>
</evidence>
<evidence type="ECO:0000256" key="17">
    <source>
        <dbReference type="ARBA" id="ARBA00022932"/>
    </source>
</evidence>
<evidence type="ECO:0000256" key="19">
    <source>
        <dbReference type="ARBA" id="ARBA00023172"/>
    </source>
</evidence>
<evidence type="ECO:0000256" key="20">
    <source>
        <dbReference type="ARBA" id="ARBA00023268"/>
    </source>
</evidence>
<keyword evidence="16" id="KW-0695">RNA-directed DNA polymerase</keyword>
<dbReference type="GO" id="GO:0006310">
    <property type="term" value="P:DNA recombination"/>
    <property type="evidence" value="ECO:0007669"/>
    <property type="project" value="UniProtKB-KW"/>
</dbReference>
<dbReference type="PANTHER" id="PTHR42648:SF11">
    <property type="entry name" value="TRANSPOSON TY4-P GAG-POL POLYPROTEIN"/>
    <property type="match status" value="1"/>
</dbReference>
<dbReference type="GO" id="GO:0003964">
    <property type="term" value="F:RNA-directed DNA polymerase activity"/>
    <property type="evidence" value="ECO:0007669"/>
    <property type="project" value="UniProtKB-KW"/>
</dbReference>
<dbReference type="GO" id="GO:0005524">
    <property type="term" value="F:ATP binding"/>
    <property type="evidence" value="ECO:0007669"/>
    <property type="project" value="UniProtKB-KW"/>
</dbReference>
<dbReference type="Pfam" id="PF22936">
    <property type="entry name" value="Pol_BBD"/>
    <property type="match status" value="1"/>
</dbReference>
<dbReference type="GO" id="GO:0046872">
    <property type="term" value="F:metal ion binding"/>
    <property type="evidence" value="ECO:0007669"/>
    <property type="project" value="UniProtKB-KW"/>
</dbReference>
<keyword evidence="13" id="KW-0460">Magnesium</keyword>
<dbReference type="GO" id="GO:0005634">
    <property type="term" value="C:nucleus"/>
    <property type="evidence" value="ECO:0007669"/>
    <property type="project" value="UniProtKB-ARBA"/>
</dbReference>
<dbReference type="InterPro" id="IPR012337">
    <property type="entry name" value="RNaseH-like_sf"/>
</dbReference>
<organism evidence="25 26">
    <name type="scientific">Puccinia coronata f. sp. avenae</name>
    <dbReference type="NCBI Taxonomy" id="200324"/>
    <lineage>
        <taxon>Eukaryota</taxon>
        <taxon>Fungi</taxon>
        <taxon>Dikarya</taxon>
        <taxon>Basidiomycota</taxon>
        <taxon>Pucciniomycotina</taxon>
        <taxon>Pucciniomycetes</taxon>
        <taxon>Pucciniales</taxon>
        <taxon>Pucciniaceae</taxon>
        <taxon>Puccinia</taxon>
    </lineage>
</organism>
<keyword evidence="3" id="KW-1188">Viral release from host cell</keyword>
<evidence type="ECO:0000256" key="4">
    <source>
        <dbReference type="ARBA" id="ARBA00022670"/>
    </source>
</evidence>
<feature type="compositionally biased region" description="Polar residues" evidence="23">
    <location>
        <begin position="125"/>
        <end position="136"/>
    </location>
</feature>
<evidence type="ECO:0000256" key="23">
    <source>
        <dbReference type="SAM" id="MobiDB-lite"/>
    </source>
</evidence>